<feature type="non-terminal residue" evidence="1">
    <location>
        <position position="1"/>
    </location>
</feature>
<evidence type="ECO:0000313" key="2">
    <source>
        <dbReference type="Proteomes" id="UP001140234"/>
    </source>
</evidence>
<organism evidence="1 2">
    <name type="scientific">Coemansia nantahalensis</name>
    <dbReference type="NCBI Taxonomy" id="2789366"/>
    <lineage>
        <taxon>Eukaryota</taxon>
        <taxon>Fungi</taxon>
        <taxon>Fungi incertae sedis</taxon>
        <taxon>Zoopagomycota</taxon>
        <taxon>Kickxellomycotina</taxon>
        <taxon>Kickxellomycetes</taxon>
        <taxon>Kickxellales</taxon>
        <taxon>Kickxellaceae</taxon>
        <taxon>Coemansia</taxon>
    </lineage>
</organism>
<accession>A0ACC1JWH3</accession>
<name>A0ACC1JWH3_9FUNG</name>
<dbReference type="Proteomes" id="UP001140234">
    <property type="component" value="Unassembled WGS sequence"/>
</dbReference>
<keyword evidence="1" id="KW-0575">Peroxidase</keyword>
<reference evidence="1" key="1">
    <citation type="submission" date="2022-07" db="EMBL/GenBank/DDBJ databases">
        <title>Phylogenomic reconstructions and comparative analyses of Kickxellomycotina fungi.</title>
        <authorList>
            <person name="Reynolds N.K."/>
            <person name="Stajich J.E."/>
            <person name="Barry K."/>
            <person name="Grigoriev I.V."/>
            <person name="Crous P."/>
            <person name="Smith M.E."/>
        </authorList>
    </citation>
    <scope>NUCLEOTIDE SEQUENCE</scope>
    <source>
        <strain evidence="1">CBS 109366</strain>
    </source>
</reference>
<comment type="caution">
    <text evidence="1">The sequence shown here is derived from an EMBL/GenBank/DDBJ whole genome shotgun (WGS) entry which is preliminary data.</text>
</comment>
<gene>
    <name evidence="1" type="primary">CAT1_1</name>
    <name evidence="1" type="ORF">IWQ57_003501</name>
</gene>
<proteinExistence type="predicted"/>
<evidence type="ECO:0000313" key="1">
    <source>
        <dbReference type="EMBL" id="KAJ2768520.1"/>
    </source>
</evidence>
<keyword evidence="2" id="KW-1185">Reference proteome</keyword>
<sequence length="498" mass="55375">QDLHAATSTQLPRGQSLGSLTTGTGSLVNSNQTSQTAGPGGPVLLQDFHLLDKLAHFDRERIPERVVHAKGAGAHGYFEVTGDVSGLTTADFLGRVGKRTPVFARFSTVGGESGSADTARDPRGFAVKFYTEEGNFDMVGNNTPIFFIRDPLKFPDFIHTQKRDPRTHCKNPDMQWDFFSHVPESLHQVLILFSNRGTPDGFRHMHGYSSHTYKLINSQGAVHYVKWHFRTNQGVRNLKAAEAERLAGADPDYSTHDLFNAIERGEHPSWTLYFQVLTEEQALNYKYNVLDVTKVISQKDFPLREVGRMVLNRNPENYFVEVEQAAFSPSHSVAGIAPSADRMLQGRLFSYPDTHRHRLGANYLQLPINSPVHLARNQQRDGPMAVSDNGGRLPNYEPNAFGGPSETAATRDVDVTARAEGALARHPFVLTDADFEQPRALYNLLPADEQQDLVDNIAGNIALAQPAFQASILPHLYRIDKGFGSRVEQQLKRAAHKL</sequence>
<keyword evidence="1" id="KW-0560">Oxidoreductase</keyword>
<dbReference type="EMBL" id="JANBUJ010001154">
    <property type="protein sequence ID" value="KAJ2768520.1"/>
    <property type="molecule type" value="Genomic_DNA"/>
</dbReference>
<dbReference type="EC" id="1.11.1.6" evidence="1"/>
<protein>
    <submittedName>
        <fullName evidence="1">Catalase A</fullName>
        <ecNumber evidence="1">1.11.1.6</ecNumber>
    </submittedName>
</protein>